<dbReference type="Proteomes" id="UP001362999">
    <property type="component" value="Unassembled WGS sequence"/>
</dbReference>
<evidence type="ECO:0000256" key="1">
    <source>
        <dbReference type="SAM" id="MobiDB-lite"/>
    </source>
</evidence>
<proteinExistence type="predicted"/>
<feature type="compositionally biased region" description="Low complexity" evidence="1">
    <location>
        <begin position="422"/>
        <end position="447"/>
    </location>
</feature>
<feature type="region of interest" description="Disordered" evidence="1">
    <location>
        <begin position="422"/>
        <end position="453"/>
    </location>
</feature>
<protein>
    <submittedName>
        <fullName evidence="2">Uncharacterized protein</fullName>
    </submittedName>
</protein>
<feature type="compositionally biased region" description="Polar residues" evidence="1">
    <location>
        <begin position="336"/>
        <end position="366"/>
    </location>
</feature>
<sequence length="625" mass="66978">MSFIPSLPIQRNLNHNTNNTTLPILLSPSLSSDSSQSETEDPALLLAAGAQSRLRRRPAVAVHHTMLPADNADTGVAVSCGRMRGAEEGQWWDQGRAGVAGMLPDEASSSSAPRSERERRREMEARRSTGCAARVHARAHAHVLPGGRRCWVGYPNSESLEVVWHTVIPLERMYFRDAEERAMLGLDEGQGNCACVVEAVGCAVCGNPLGALHRPCRVHQSRKGPAHYLFLPSAPTPAKAKPTAPWPTNSTPFPQPLPHAHPHLYTPARPRPHPPRTHLIPPISQFFPSSSGPSHSIPSSAAPPHNIPSSPAPGYIAASNLDGDGNSRARHASREFSGSTRNQNQENRANASRNTGDASTNININSHGLGGGERERERDRYRRHRAVGTGIRSSAPLAIDATAIGDFVNRSRDVAMRMTTNTNAGDVNANDTTNTTNTANANNNDNNVPSTAEAGSNTLYESLIREVSGWTLPTFDEGVESQSEGEEGESNVEGEEGESTLEGDSQREEEPRTTTTTTRPDGLPRSVLDGAEAEEAFRAFMERVGRESTDVNIRMDDPSNIVAGASAVPAVSSSATVIPMPMPVPVQAHEEDGDADPLPTDGGTTQDPIPETLSAARRGRGSGRR</sequence>
<keyword evidence="3" id="KW-1185">Reference proteome</keyword>
<comment type="caution">
    <text evidence="2">The sequence shown here is derived from an EMBL/GenBank/DDBJ whole genome shotgun (WGS) entry which is preliminary data.</text>
</comment>
<feature type="region of interest" description="Disordered" evidence="1">
    <location>
        <begin position="476"/>
        <end position="527"/>
    </location>
</feature>
<accession>A0AAW0AGP6</accession>
<organism evidence="2 3">
    <name type="scientific">Favolaschia claudopus</name>
    <dbReference type="NCBI Taxonomy" id="2862362"/>
    <lineage>
        <taxon>Eukaryota</taxon>
        <taxon>Fungi</taxon>
        <taxon>Dikarya</taxon>
        <taxon>Basidiomycota</taxon>
        <taxon>Agaricomycotina</taxon>
        <taxon>Agaricomycetes</taxon>
        <taxon>Agaricomycetidae</taxon>
        <taxon>Agaricales</taxon>
        <taxon>Marasmiineae</taxon>
        <taxon>Mycenaceae</taxon>
        <taxon>Favolaschia</taxon>
    </lineage>
</organism>
<feature type="compositionally biased region" description="Acidic residues" evidence="1">
    <location>
        <begin position="477"/>
        <end position="501"/>
    </location>
</feature>
<name>A0AAW0AGP6_9AGAR</name>
<gene>
    <name evidence="2" type="ORF">R3P38DRAFT_3210790</name>
</gene>
<dbReference type="AlphaFoldDB" id="A0AAW0AGP6"/>
<dbReference type="EMBL" id="JAWWNJ010000067">
    <property type="protein sequence ID" value="KAK7008511.1"/>
    <property type="molecule type" value="Genomic_DNA"/>
</dbReference>
<evidence type="ECO:0000313" key="3">
    <source>
        <dbReference type="Proteomes" id="UP001362999"/>
    </source>
</evidence>
<evidence type="ECO:0000313" key="2">
    <source>
        <dbReference type="EMBL" id="KAK7008511.1"/>
    </source>
</evidence>
<reference evidence="2 3" key="1">
    <citation type="journal article" date="2024" name="J Genomics">
        <title>Draft genome sequencing and assembly of Favolaschia claudopus CIRM-BRFM 2984 isolated from oak limbs.</title>
        <authorList>
            <person name="Navarro D."/>
            <person name="Drula E."/>
            <person name="Chaduli D."/>
            <person name="Cazenave R."/>
            <person name="Ahrendt S."/>
            <person name="Wang J."/>
            <person name="Lipzen A."/>
            <person name="Daum C."/>
            <person name="Barry K."/>
            <person name="Grigoriev I.V."/>
            <person name="Favel A."/>
            <person name="Rosso M.N."/>
            <person name="Martin F."/>
        </authorList>
    </citation>
    <scope>NUCLEOTIDE SEQUENCE [LARGE SCALE GENOMIC DNA]</scope>
    <source>
        <strain evidence="2 3">CIRM-BRFM 2984</strain>
    </source>
</reference>
<feature type="region of interest" description="Disordered" evidence="1">
    <location>
        <begin position="585"/>
        <end position="625"/>
    </location>
</feature>
<feature type="compositionally biased region" description="Basic and acidic residues" evidence="1">
    <location>
        <begin position="114"/>
        <end position="127"/>
    </location>
</feature>
<feature type="region of interest" description="Disordered" evidence="1">
    <location>
        <begin position="101"/>
        <end position="129"/>
    </location>
</feature>
<feature type="region of interest" description="Disordered" evidence="1">
    <location>
        <begin position="239"/>
        <end position="379"/>
    </location>
</feature>
<feature type="compositionally biased region" description="Low complexity" evidence="1">
    <location>
        <begin position="277"/>
        <end position="314"/>
    </location>
</feature>